<evidence type="ECO:0000256" key="6">
    <source>
        <dbReference type="ARBA" id="ARBA00023056"/>
    </source>
</evidence>
<evidence type="ECO:0000313" key="14">
    <source>
        <dbReference type="EMBL" id="TDZ22498.1"/>
    </source>
</evidence>
<dbReference type="STRING" id="1213857.N4V4Q7"/>
<evidence type="ECO:0000256" key="9">
    <source>
        <dbReference type="ARBA" id="ARBA00038162"/>
    </source>
</evidence>
<comment type="function">
    <text evidence="13">Self-glucosylating initiator of glycogen synthesis. It catalyzes the formation of a short alpha (1,4)-glucosyl chain covalently attached via a glucose 1-O-tyrosyl linkage to internal tyrosine residues and these chains act as primers for the elongation reaction catalyzed by glycogen synthase.</text>
</comment>
<dbReference type="HOGENOM" id="CLU_017171_0_1_1"/>
<dbReference type="EC" id="2.4.1.186" evidence="10"/>
<dbReference type="SUPFAM" id="SSF53448">
    <property type="entry name" value="Nucleotide-diphospho-sugar transferases"/>
    <property type="match status" value="1"/>
</dbReference>
<evidence type="ECO:0000256" key="1">
    <source>
        <dbReference type="ARBA" id="ARBA00001936"/>
    </source>
</evidence>
<evidence type="ECO:0000256" key="8">
    <source>
        <dbReference type="ARBA" id="ARBA00023211"/>
    </source>
</evidence>
<reference evidence="15" key="2">
    <citation type="journal article" date="2019" name="Mol. Plant Microbe Interact.">
        <title>Genome sequence resources for four phytopathogenic fungi from the Colletotrichum orbiculare species complex.</title>
        <authorList>
            <person name="Gan P."/>
            <person name="Tsushima A."/>
            <person name="Narusaka M."/>
            <person name="Narusaka Y."/>
            <person name="Takano Y."/>
            <person name="Kubo Y."/>
            <person name="Shirasu K."/>
        </authorList>
    </citation>
    <scope>GENOME REANNOTATION</scope>
    <source>
        <strain evidence="15">104-T / ATCC 96160 / CBS 514.97 / LARS 414 / MAFF 240422</strain>
    </source>
</reference>
<dbReference type="CDD" id="cd02537">
    <property type="entry name" value="GT8_Glycogenin"/>
    <property type="match status" value="1"/>
</dbReference>
<dbReference type="GO" id="GO:0046872">
    <property type="term" value="F:metal ion binding"/>
    <property type="evidence" value="ECO:0007669"/>
    <property type="project" value="UniProtKB-KW"/>
</dbReference>
<comment type="similarity">
    <text evidence="9">Belongs to the glycosyltransferase 8 family. Glycogenin subfamily.</text>
</comment>
<keyword evidence="4" id="KW-0808">Transferase</keyword>
<dbReference type="Proteomes" id="UP000014480">
    <property type="component" value="Unassembled WGS sequence"/>
</dbReference>
<dbReference type="GO" id="GO:0005737">
    <property type="term" value="C:cytoplasm"/>
    <property type="evidence" value="ECO:0007669"/>
    <property type="project" value="UniProtKB-SubCell"/>
</dbReference>
<evidence type="ECO:0000256" key="5">
    <source>
        <dbReference type="ARBA" id="ARBA00022723"/>
    </source>
</evidence>
<dbReference type="InterPro" id="IPR050587">
    <property type="entry name" value="GNT1/Glycosyltrans_8"/>
</dbReference>
<dbReference type="OrthoDB" id="2014201at2759"/>
<protein>
    <recommendedName>
        <fullName evidence="10">glycogenin glucosyltransferase</fullName>
        <ecNumber evidence="10">2.4.1.186</ecNumber>
    </recommendedName>
</protein>
<dbReference type="GO" id="GO:0008466">
    <property type="term" value="F:glycogenin glucosyltransferase activity"/>
    <property type="evidence" value="ECO:0007669"/>
    <property type="project" value="UniProtKB-EC"/>
</dbReference>
<organism evidence="14 15">
    <name type="scientific">Colletotrichum orbiculare (strain 104-T / ATCC 96160 / CBS 514.97 / LARS 414 / MAFF 240422)</name>
    <name type="common">Cucumber anthracnose fungus</name>
    <name type="synonym">Colletotrichum lagenarium</name>
    <dbReference type="NCBI Taxonomy" id="1213857"/>
    <lineage>
        <taxon>Eukaryota</taxon>
        <taxon>Fungi</taxon>
        <taxon>Dikarya</taxon>
        <taxon>Ascomycota</taxon>
        <taxon>Pezizomycotina</taxon>
        <taxon>Sordariomycetes</taxon>
        <taxon>Hypocreomycetidae</taxon>
        <taxon>Glomerellales</taxon>
        <taxon>Glomerellaceae</taxon>
        <taxon>Colletotrichum</taxon>
        <taxon>Colletotrichum orbiculare species complex</taxon>
    </lineage>
</organism>
<dbReference type="GO" id="GO:0005978">
    <property type="term" value="P:glycogen biosynthetic process"/>
    <property type="evidence" value="ECO:0007669"/>
    <property type="project" value="UniProtKB-KW"/>
</dbReference>
<keyword evidence="15" id="KW-1185">Reference proteome</keyword>
<dbReference type="PANTHER" id="PTHR11183">
    <property type="entry name" value="GLYCOGENIN SUBFAMILY MEMBER"/>
    <property type="match status" value="1"/>
</dbReference>
<accession>N4V4Q7</accession>
<dbReference type="FunFam" id="3.90.550.10:FF:000092">
    <property type="entry name" value="Glycogenin 2"/>
    <property type="match status" value="1"/>
</dbReference>
<comment type="catalytic activity">
    <reaction evidence="11">
        <text>[1,4-alpha-D-glucosyl](n)-L-tyrosyl-[glycogenin] + UDP-alpha-D-glucose = [1,4-alpha-D-glucosyl](n+1)-L-tyrosyl-[glycogenin] + UDP + H(+)</text>
        <dbReference type="Rhea" id="RHEA:56560"/>
        <dbReference type="Rhea" id="RHEA-COMP:14606"/>
        <dbReference type="Rhea" id="RHEA-COMP:14607"/>
        <dbReference type="ChEBI" id="CHEBI:15378"/>
        <dbReference type="ChEBI" id="CHEBI:58223"/>
        <dbReference type="ChEBI" id="CHEBI:58885"/>
        <dbReference type="ChEBI" id="CHEBI:140574"/>
        <dbReference type="EC" id="2.4.1.186"/>
    </reaction>
</comment>
<dbReference type="AlphaFoldDB" id="N4V4Q7"/>
<comment type="subcellular location">
    <subcellularLocation>
        <location evidence="2">Cytoplasm</location>
    </subcellularLocation>
</comment>
<comment type="caution">
    <text evidence="14">The sequence shown here is derived from an EMBL/GenBank/DDBJ whole genome shotgun (WGS) entry which is preliminary data.</text>
</comment>
<dbReference type="InterPro" id="IPR029044">
    <property type="entry name" value="Nucleotide-diphossugar_trans"/>
</dbReference>
<comment type="catalytic activity">
    <reaction evidence="12">
        <text>L-tyrosyl-[glycogenin] + UDP-alpha-D-glucose = alpha-D-glucosyl-L-tyrosyl-[glycogenin] + UDP + H(+)</text>
        <dbReference type="Rhea" id="RHEA:23360"/>
        <dbReference type="Rhea" id="RHEA-COMP:14604"/>
        <dbReference type="Rhea" id="RHEA-COMP:14605"/>
        <dbReference type="ChEBI" id="CHEBI:15378"/>
        <dbReference type="ChEBI" id="CHEBI:46858"/>
        <dbReference type="ChEBI" id="CHEBI:58223"/>
        <dbReference type="ChEBI" id="CHEBI:58885"/>
        <dbReference type="ChEBI" id="CHEBI:140573"/>
        <dbReference type="EC" id="2.4.1.186"/>
    </reaction>
</comment>
<keyword evidence="8" id="KW-0464">Manganese</keyword>
<evidence type="ECO:0000256" key="13">
    <source>
        <dbReference type="ARBA" id="ARBA00057883"/>
    </source>
</evidence>
<proteinExistence type="inferred from homology"/>
<evidence type="ECO:0000256" key="12">
    <source>
        <dbReference type="ARBA" id="ARBA00052293"/>
    </source>
</evidence>
<evidence type="ECO:0000256" key="4">
    <source>
        <dbReference type="ARBA" id="ARBA00022679"/>
    </source>
</evidence>
<evidence type="ECO:0000256" key="7">
    <source>
        <dbReference type="ARBA" id="ARBA00023180"/>
    </source>
</evidence>
<keyword evidence="3" id="KW-0963">Cytoplasm</keyword>
<keyword evidence="7" id="KW-0325">Glycoprotein</keyword>
<evidence type="ECO:0000313" key="15">
    <source>
        <dbReference type="Proteomes" id="UP000014480"/>
    </source>
</evidence>
<dbReference type="EMBL" id="AMCV02000010">
    <property type="protein sequence ID" value="TDZ22498.1"/>
    <property type="molecule type" value="Genomic_DNA"/>
</dbReference>
<keyword evidence="6" id="KW-0320">Glycogen biosynthesis</keyword>
<dbReference type="eggNOG" id="KOG1950">
    <property type="taxonomic scope" value="Eukaryota"/>
</dbReference>
<gene>
    <name evidence="14" type="primary">GYG1</name>
    <name evidence="14" type="ORF">Cob_v004468</name>
</gene>
<reference evidence="15" key="1">
    <citation type="journal article" date="2013" name="New Phytol.">
        <title>Comparative genomic and transcriptomic analyses reveal the hemibiotrophic stage shift of Colletotrichum fungi.</title>
        <authorList>
            <person name="Gan P."/>
            <person name="Ikeda K."/>
            <person name="Irieda H."/>
            <person name="Narusaka M."/>
            <person name="O'Connell R.J."/>
            <person name="Narusaka Y."/>
            <person name="Takano Y."/>
            <person name="Kubo Y."/>
            <person name="Shirasu K."/>
        </authorList>
    </citation>
    <scope>NUCLEOTIDE SEQUENCE [LARGE SCALE GENOMIC DNA]</scope>
    <source>
        <strain evidence="15">104-T / ATCC 96160 / CBS 514.97 / LARS 414 / MAFF 240422</strain>
    </source>
</reference>
<sequence>MGSLQHPSNDIAYCTLVTNDGYVLAASVLASSLRKTGTALPLCVLVTPDTMSSSSLATLESHFDLVIPVSGMSSLTTANLDLIGRPDLHATMTKLQLWSLTQFRRVLYLDADTLVMSNLDHLFDLPDAIYFAAAPEIGFPDCFNSGVMLLRPDAATHADLTAFAGRVDSFDGGDQGLLNIFFGDGTRNHPSRLLLRKNLADGADGDEKESQQQQQQEPSSAAERNWFRLSFTYNMEMHKVYRFYIPAALRYRDEHKVLHFIGKDKPWHYEGGKVEFEGGDGGNAYQAFYTDMVGKWWDTRRSLQTV</sequence>
<keyword evidence="5" id="KW-0479">Metal-binding</keyword>
<dbReference type="InterPro" id="IPR002495">
    <property type="entry name" value="Glyco_trans_8"/>
</dbReference>
<dbReference type="Pfam" id="PF01501">
    <property type="entry name" value="Glyco_transf_8"/>
    <property type="match status" value="1"/>
</dbReference>
<evidence type="ECO:0000256" key="11">
    <source>
        <dbReference type="ARBA" id="ARBA00050886"/>
    </source>
</evidence>
<evidence type="ECO:0000256" key="3">
    <source>
        <dbReference type="ARBA" id="ARBA00022490"/>
    </source>
</evidence>
<dbReference type="Gene3D" id="3.90.550.10">
    <property type="entry name" value="Spore Coat Polysaccharide Biosynthesis Protein SpsA, Chain A"/>
    <property type="match status" value="1"/>
</dbReference>
<evidence type="ECO:0000256" key="10">
    <source>
        <dbReference type="ARBA" id="ARBA00038934"/>
    </source>
</evidence>
<name>N4V4Q7_COLOR</name>
<comment type="cofactor">
    <cofactor evidence="1">
        <name>Mn(2+)</name>
        <dbReference type="ChEBI" id="CHEBI:29035"/>
    </cofactor>
</comment>
<evidence type="ECO:0000256" key="2">
    <source>
        <dbReference type="ARBA" id="ARBA00004496"/>
    </source>
</evidence>